<dbReference type="OrthoDB" id="1807878at2"/>
<comment type="caution">
    <text evidence="1">The sequence shown here is derived from an EMBL/GenBank/DDBJ whole genome shotgun (WGS) entry which is preliminary data.</text>
</comment>
<dbReference type="AlphaFoldDB" id="A0A4S4BTR8"/>
<evidence type="ECO:0000313" key="1">
    <source>
        <dbReference type="EMBL" id="THF77717.1"/>
    </source>
</evidence>
<dbReference type="EMBL" id="SSNT01000014">
    <property type="protein sequence ID" value="THF77717.1"/>
    <property type="molecule type" value="Genomic_DNA"/>
</dbReference>
<reference evidence="1 2" key="1">
    <citation type="submission" date="2019-04" db="EMBL/GenBank/DDBJ databases">
        <title>Bacillus sediminilitoris sp. nov., isolated from a tidal flat sediment on the East China Sea.</title>
        <authorList>
            <person name="Wei Y."/>
            <person name="Mao H."/>
            <person name="Fang J."/>
        </authorList>
    </citation>
    <scope>NUCLEOTIDE SEQUENCE [LARGE SCALE GENOMIC DNA]</scope>
    <source>
        <strain evidence="1 2">DSL-17</strain>
    </source>
</reference>
<sequence length="170" mass="19509">MILIARDKTKPLEKLRWSKAGLKLLDGAVSAAPQDGMIRILRGKAAYKLPEKHFHRAHTAIEDYTFLIEREMHKEGFLENEIYLQLVYELGEVYCRIGQNQSAAMCWKRLMNQTLDPDFLHLLKLKLKNLEGKPAVEHIPNTESITSILIRRTVTAAGNALQSWAEEQKK</sequence>
<gene>
    <name evidence="1" type="ORF">E6W99_18205</name>
</gene>
<protein>
    <submittedName>
        <fullName evidence="1">Uncharacterized protein</fullName>
    </submittedName>
</protein>
<dbReference type="Proteomes" id="UP000310334">
    <property type="component" value="Unassembled WGS sequence"/>
</dbReference>
<evidence type="ECO:0000313" key="2">
    <source>
        <dbReference type="Proteomes" id="UP000310334"/>
    </source>
</evidence>
<organism evidence="1 2">
    <name type="scientific">Metabacillus sediminilitoris</name>
    <dbReference type="NCBI Taxonomy" id="2567941"/>
    <lineage>
        <taxon>Bacteria</taxon>
        <taxon>Bacillati</taxon>
        <taxon>Bacillota</taxon>
        <taxon>Bacilli</taxon>
        <taxon>Bacillales</taxon>
        <taxon>Bacillaceae</taxon>
        <taxon>Metabacillus</taxon>
    </lineage>
</organism>
<keyword evidence="2" id="KW-1185">Reference proteome</keyword>
<accession>A0A4S4BTR8</accession>
<name>A0A4S4BTR8_9BACI</name>
<proteinExistence type="predicted"/>